<protein>
    <submittedName>
        <fullName evidence="1">Uncharacterized protein</fullName>
    </submittedName>
</protein>
<dbReference type="Proteomes" id="UP000031668">
    <property type="component" value="Unassembled WGS sequence"/>
</dbReference>
<evidence type="ECO:0000313" key="2">
    <source>
        <dbReference type="Proteomes" id="UP000031668"/>
    </source>
</evidence>
<evidence type="ECO:0000313" key="1">
    <source>
        <dbReference type="EMBL" id="KII74688.1"/>
    </source>
</evidence>
<gene>
    <name evidence="1" type="ORF">RF11_11386</name>
</gene>
<name>A0A0C2JYR0_THEKT</name>
<dbReference type="EMBL" id="JWZT01000324">
    <property type="protein sequence ID" value="KII74688.1"/>
    <property type="molecule type" value="Genomic_DNA"/>
</dbReference>
<reference evidence="1 2" key="1">
    <citation type="journal article" date="2014" name="Genome Biol. Evol.">
        <title>The genome of the myxosporean Thelohanellus kitauei shows adaptations to nutrient acquisition within its fish host.</title>
        <authorList>
            <person name="Yang Y."/>
            <person name="Xiong J."/>
            <person name="Zhou Z."/>
            <person name="Huo F."/>
            <person name="Miao W."/>
            <person name="Ran C."/>
            <person name="Liu Y."/>
            <person name="Zhang J."/>
            <person name="Feng J."/>
            <person name="Wang M."/>
            <person name="Wang M."/>
            <person name="Wang L."/>
            <person name="Yao B."/>
        </authorList>
    </citation>
    <scope>NUCLEOTIDE SEQUENCE [LARGE SCALE GENOMIC DNA]</scope>
    <source>
        <strain evidence="1">Wuqing</strain>
    </source>
</reference>
<keyword evidence="2" id="KW-1185">Reference proteome</keyword>
<accession>A0A0C2JYR0</accession>
<comment type="caution">
    <text evidence="1">The sequence shown here is derived from an EMBL/GenBank/DDBJ whole genome shotgun (WGS) entry which is preliminary data.</text>
</comment>
<dbReference type="AlphaFoldDB" id="A0A0C2JYR0"/>
<sequence>MVDTERIIEYIQIHLHNSPHPQPRFYNLIYWNGCRYNECDAQNYIIFQNIQDIKAILRPSIMDGFDLLIKTAECCPLQTMSFEMHRHLQRCCVLGHFSISSR</sequence>
<proteinExistence type="predicted"/>
<organism evidence="1 2">
    <name type="scientific">Thelohanellus kitauei</name>
    <name type="common">Myxosporean</name>
    <dbReference type="NCBI Taxonomy" id="669202"/>
    <lineage>
        <taxon>Eukaryota</taxon>
        <taxon>Metazoa</taxon>
        <taxon>Cnidaria</taxon>
        <taxon>Myxozoa</taxon>
        <taxon>Myxosporea</taxon>
        <taxon>Bivalvulida</taxon>
        <taxon>Platysporina</taxon>
        <taxon>Myxobolidae</taxon>
        <taxon>Thelohanellus</taxon>
    </lineage>
</organism>